<dbReference type="AlphaFoldDB" id="A4G2F8"/>
<protein>
    <submittedName>
        <fullName evidence="1">Uncharacterized protein</fullName>
    </submittedName>
</protein>
<dbReference type="KEGG" id="har:HEAR0484"/>
<dbReference type="EMBL" id="CU207211">
    <property type="protein sequence ID" value="CAL60695.1"/>
    <property type="molecule type" value="Genomic_DNA"/>
</dbReference>
<gene>
    <name evidence="1" type="ordered locus">HEAR0484</name>
</gene>
<reference evidence="1 2" key="1">
    <citation type="journal article" date="2007" name="PLoS Genet.">
        <title>A tale of two oxidation states: bacterial colonization of arsenic-rich environments.</title>
        <authorList>
            <person name="Muller D."/>
            <person name="Medigue C."/>
            <person name="Koechler S."/>
            <person name="Barbe V."/>
            <person name="Barakat M."/>
            <person name="Talla E."/>
            <person name="Bonnefoy V."/>
            <person name="Krin E."/>
            <person name="Arsene-Ploetze F."/>
            <person name="Carapito C."/>
            <person name="Chandler M."/>
            <person name="Cournoyer B."/>
            <person name="Cruveiller S."/>
            <person name="Dossat C."/>
            <person name="Duval S."/>
            <person name="Heymann M."/>
            <person name="Leize E."/>
            <person name="Lieutaud A."/>
            <person name="Lievremont D."/>
            <person name="Makita Y."/>
            <person name="Mangenot S."/>
            <person name="Nitschke W."/>
            <person name="Ortet P."/>
            <person name="Perdrial N."/>
            <person name="Schoepp B."/>
            <person name="Siguier N."/>
            <person name="Simeonova D.D."/>
            <person name="Rouy Z."/>
            <person name="Segurens B."/>
            <person name="Turlin E."/>
            <person name="Vallenet D."/>
            <person name="Van Dorsselaer A."/>
            <person name="Weiss S."/>
            <person name="Weissenbach J."/>
            <person name="Lett M.C."/>
            <person name="Danchin A."/>
            <person name="Bertin P.N."/>
        </authorList>
    </citation>
    <scope>NUCLEOTIDE SEQUENCE [LARGE SCALE GENOMIC DNA]</scope>
    <source>
        <strain evidence="2">ULPAs1</strain>
    </source>
</reference>
<proteinExistence type="predicted"/>
<dbReference type="eggNOG" id="ENOG5033BSC">
    <property type="taxonomic scope" value="Bacteria"/>
</dbReference>
<evidence type="ECO:0000313" key="1">
    <source>
        <dbReference type="EMBL" id="CAL60695.1"/>
    </source>
</evidence>
<keyword evidence="2" id="KW-1185">Reference proteome</keyword>
<accession>A4G2F8</accession>
<sequence>MVKRCFGLSPLQRRVLILMDGAKKFSALLEMIPERDLNEIVSYLVNQGFISSNSPAQTRKTDLKVPMSMPTGESMQTSAVTSAKTQHSSPVSPLPVELIQDPTKIREIKDFMISTTTTYLGLMSADMIHKIERAKEAAGLLSIAGQWHMALRESKHGNRFAGAYLDQVTNALSGQTAQAS</sequence>
<dbReference type="STRING" id="204773.HEAR0484"/>
<name>A4G2F8_HERAR</name>
<dbReference type="HOGENOM" id="CLU_1575317_0_0_4"/>
<evidence type="ECO:0000313" key="2">
    <source>
        <dbReference type="Proteomes" id="UP000006697"/>
    </source>
</evidence>
<dbReference type="Proteomes" id="UP000006697">
    <property type="component" value="Chromosome"/>
</dbReference>
<organism evidence="1 2">
    <name type="scientific">Herminiimonas arsenicoxydans</name>
    <dbReference type="NCBI Taxonomy" id="204773"/>
    <lineage>
        <taxon>Bacteria</taxon>
        <taxon>Pseudomonadati</taxon>
        <taxon>Pseudomonadota</taxon>
        <taxon>Betaproteobacteria</taxon>
        <taxon>Burkholderiales</taxon>
        <taxon>Oxalobacteraceae</taxon>
        <taxon>Herminiimonas</taxon>
    </lineage>
</organism>